<protein>
    <submittedName>
        <fullName evidence="1">Uncharacterized protein</fullName>
    </submittedName>
</protein>
<proteinExistence type="predicted"/>
<evidence type="ECO:0000313" key="1">
    <source>
        <dbReference type="EMBL" id="KIL60106.1"/>
    </source>
</evidence>
<reference evidence="1 2" key="1">
    <citation type="submission" date="2014-04" db="EMBL/GenBank/DDBJ databases">
        <title>Evolutionary Origins and Diversification of the Mycorrhizal Mutualists.</title>
        <authorList>
            <consortium name="DOE Joint Genome Institute"/>
            <consortium name="Mycorrhizal Genomics Consortium"/>
            <person name="Kohler A."/>
            <person name="Kuo A."/>
            <person name="Nagy L.G."/>
            <person name="Floudas D."/>
            <person name="Copeland A."/>
            <person name="Barry K.W."/>
            <person name="Cichocki N."/>
            <person name="Veneault-Fourrey C."/>
            <person name="LaButti K."/>
            <person name="Lindquist E.A."/>
            <person name="Lipzen A."/>
            <person name="Lundell T."/>
            <person name="Morin E."/>
            <person name="Murat C."/>
            <person name="Riley R."/>
            <person name="Ohm R."/>
            <person name="Sun H."/>
            <person name="Tunlid A."/>
            <person name="Henrissat B."/>
            <person name="Grigoriev I.V."/>
            <person name="Hibbett D.S."/>
            <person name="Martin F."/>
        </authorList>
    </citation>
    <scope>NUCLEOTIDE SEQUENCE [LARGE SCALE GENOMIC DNA]</scope>
    <source>
        <strain evidence="1 2">Koide BX008</strain>
    </source>
</reference>
<sequence>MAGVWAHIGCCERGQESQTQQGLTHSASWPLSRRAQLACHSTWFAVMSELFG</sequence>
<dbReference type="Proteomes" id="UP000054549">
    <property type="component" value="Unassembled WGS sequence"/>
</dbReference>
<dbReference type="HOGENOM" id="CLU_3086767_0_0_1"/>
<dbReference type="EMBL" id="KN818304">
    <property type="protein sequence ID" value="KIL60106.1"/>
    <property type="molecule type" value="Genomic_DNA"/>
</dbReference>
<dbReference type="InParanoid" id="A0A0C2WTN0"/>
<accession>A0A0C2WTN0</accession>
<keyword evidence="2" id="KW-1185">Reference proteome</keyword>
<evidence type="ECO:0000313" key="2">
    <source>
        <dbReference type="Proteomes" id="UP000054549"/>
    </source>
</evidence>
<dbReference type="OrthoDB" id="2976553at2759"/>
<name>A0A0C2WTN0_AMAMK</name>
<gene>
    <name evidence="1" type="ORF">M378DRAFT_168504</name>
</gene>
<dbReference type="AlphaFoldDB" id="A0A0C2WTN0"/>
<organism evidence="1 2">
    <name type="scientific">Amanita muscaria (strain Koide BX008)</name>
    <dbReference type="NCBI Taxonomy" id="946122"/>
    <lineage>
        <taxon>Eukaryota</taxon>
        <taxon>Fungi</taxon>
        <taxon>Dikarya</taxon>
        <taxon>Basidiomycota</taxon>
        <taxon>Agaricomycotina</taxon>
        <taxon>Agaricomycetes</taxon>
        <taxon>Agaricomycetidae</taxon>
        <taxon>Agaricales</taxon>
        <taxon>Pluteineae</taxon>
        <taxon>Amanitaceae</taxon>
        <taxon>Amanita</taxon>
    </lineage>
</organism>